<dbReference type="PANTHER" id="PTHR10219">
    <property type="entry name" value="GLYCOLIPID TRANSFER PROTEIN-RELATED"/>
    <property type="match status" value="1"/>
</dbReference>
<dbReference type="InterPro" id="IPR014830">
    <property type="entry name" value="Glycolipid_transfer_prot_dom"/>
</dbReference>
<dbReference type="InterPro" id="IPR036497">
    <property type="entry name" value="GLTP_sf"/>
</dbReference>
<dbReference type="SUPFAM" id="SSF110004">
    <property type="entry name" value="Glycolipid transfer protein, GLTP"/>
    <property type="match status" value="1"/>
</dbReference>
<evidence type="ECO:0000259" key="1">
    <source>
        <dbReference type="Pfam" id="PF08718"/>
    </source>
</evidence>
<dbReference type="GO" id="GO:0016020">
    <property type="term" value="C:membrane"/>
    <property type="evidence" value="ECO:0007669"/>
    <property type="project" value="TreeGrafter"/>
</dbReference>
<evidence type="ECO:0000313" key="2">
    <source>
        <dbReference type="EMBL" id="CAE2250210.1"/>
    </source>
</evidence>
<protein>
    <recommendedName>
        <fullName evidence="1">Glycolipid transfer protein domain-containing protein</fullName>
    </recommendedName>
</protein>
<name>A0A7S4J3W2_9EUKA</name>
<feature type="domain" description="Glycolipid transfer protein" evidence="1">
    <location>
        <begin position="25"/>
        <end position="166"/>
    </location>
</feature>
<dbReference type="AlphaFoldDB" id="A0A7S4J3W2"/>
<sequence>MAKAIDDCAAAWKDTMPNAEGLPCDMFLKASFATTAVFDLLGSIVSQVSKDINSNANKLRKATGSDSGSTLEQIIAAEVAAAGGDASKAAKEGSAALALLWLARYLRLVEVMLATMVNEPQLALRDCIRSGYDTALKPHHNFLTRKTLGAAIYASPDRAFFYGRLGTDTEGCAASIQEMLSSYAPIMRRAHDYLAGLGLEAAPPAAAA</sequence>
<dbReference type="EMBL" id="HBKO01032100">
    <property type="protein sequence ID" value="CAE2250210.1"/>
    <property type="molecule type" value="Transcribed_RNA"/>
</dbReference>
<organism evidence="2">
    <name type="scientific">Prymnesium polylepis</name>
    <dbReference type="NCBI Taxonomy" id="72548"/>
    <lineage>
        <taxon>Eukaryota</taxon>
        <taxon>Haptista</taxon>
        <taxon>Haptophyta</taxon>
        <taxon>Prymnesiophyceae</taxon>
        <taxon>Prymnesiales</taxon>
        <taxon>Prymnesiaceae</taxon>
        <taxon>Prymnesium</taxon>
    </lineage>
</organism>
<reference evidence="2" key="1">
    <citation type="submission" date="2021-01" db="EMBL/GenBank/DDBJ databases">
        <authorList>
            <person name="Corre E."/>
            <person name="Pelletier E."/>
            <person name="Niang G."/>
            <person name="Scheremetjew M."/>
            <person name="Finn R."/>
            <person name="Kale V."/>
            <person name="Holt S."/>
            <person name="Cochrane G."/>
            <person name="Meng A."/>
            <person name="Brown T."/>
            <person name="Cohen L."/>
        </authorList>
    </citation>
    <scope>NUCLEOTIDE SEQUENCE</scope>
    <source>
        <strain evidence="2">UIO037</strain>
    </source>
</reference>
<dbReference type="GO" id="GO:1902387">
    <property type="term" value="F:ceramide 1-phosphate binding"/>
    <property type="evidence" value="ECO:0007669"/>
    <property type="project" value="TreeGrafter"/>
</dbReference>
<accession>A0A7S4J3W2</accession>
<dbReference type="Gene3D" id="1.10.3520.10">
    <property type="entry name" value="Glycolipid transfer protein"/>
    <property type="match status" value="1"/>
</dbReference>
<dbReference type="GO" id="GO:1902388">
    <property type="term" value="F:ceramide 1-phosphate transfer activity"/>
    <property type="evidence" value="ECO:0007669"/>
    <property type="project" value="TreeGrafter"/>
</dbReference>
<dbReference type="GO" id="GO:0005829">
    <property type="term" value="C:cytosol"/>
    <property type="evidence" value="ECO:0007669"/>
    <property type="project" value="TreeGrafter"/>
</dbReference>
<proteinExistence type="predicted"/>
<gene>
    <name evidence="2" type="ORF">CPOL0286_LOCUS14610</name>
</gene>
<dbReference type="Pfam" id="PF08718">
    <property type="entry name" value="GLTP"/>
    <property type="match status" value="1"/>
</dbReference>